<proteinExistence type="inferred from homology"/>
<dbReference type="GO" id="GO:0005524">
    <property type="term" value="F:ATP binding"/>
    <property type="evidence" value="ECO:0007669"/>
    <property type="project" value="UniProtKB-KW"/>
</dbReference>
<dbReference type="PANTHER" id="PTHR45772">
    <property type="entry name" value="CONSERVED COMPONENT OF ABC TRANSPORTER FOR NATURAL AMINO ACIDS-RELATED"/>
    <property type="match status" value="1"/>
</dbReference>
<dbReference type="EMBL" id="JALIDZ010000011">
    <property type="protein sequence ID" value="MCT8974318.1"/>
    <property type="molecule type" value="Genomic_DNA"/>
</dbReference>
<dbReference type="InterPro" id="IPR017871">
    <property type="entry name" value="ABC_transporter-like_CS"/>
</dbReference>
<evidence type="ECO:0000256" key="1">
    <source>
        <dbReference type="ARBA" id="ARBA00005417"/>
    </source>
</evidence>
<protein>
    <submittedName>
        <fullName evidence="6">ABC transporter ATP-binding protein</fullName>
    </submittedName>
</protein>
<dbReference type="SMART" id="SM00382">
    <property type="entry name" value="AAA"/>
    <property type="match status" value="1"/>
</dbReference>
<dbReference type="GO" id="GO:0005304">
    <property type="term" value="F:L-valine transmembrane transporter activity"/>
    <property type="evidence" value="ECO:0007669"/>
    <property type="project" value="TreeGrafter"/>
</dbReference>
<dbReference type="GO" id="GO:1903806">
    <property type="term" value="P:L-isoleucine import across plasma membrane"/>
    <property type="evidence" value="ECO:0007669"/>
    <property type="project" value="TreeGrafter"/>
</dbReference>
<dbReference type="InterPro" id="IPR003439">
    <property type="entry name" value="ABC_transporter-like_ATP-bd"/>
</dbReference>
<sequence length="257" mass="27567">MSELLEVAGLTRAFGGLFAARDVAFKVADGEVVGLIGPNGAGKTTVFNMIAGLLKPTSGQVLLGGRDCTGLQPHRMAQLGVARTFQITSLFPTLTVMDNIRVGMHRRMVGSVVGALLGTAAYRREEESARSKARDILDFLGMSGLSDREAQFLSYGDQRRLELAIALAAEPKLLLLDEPAAGMSPDESRRLIELIGKIRQTGVSVLLVEHHMKVVMGVCDRIAVLDHGVVIAQGQPHEVANDPTVIRVYLGRETANA</sequence>
<keyword evidence="2" id="KW-0813">Transport</keyword>
<dbReference type="GO" id="GO:0005886">
    <property type="term" value="C:plasma membrane"/>
    <property type="evidence" value="ECO:0007669"/>
    <property type="project" value="TreeGrafter"/>
</dbReference>
<dbReference type="GO" id="GO:0015188">
    <property type="term" value="F:L-isoleucine transmembrane transporter activity"/>
    <property type="evidence" value="ECO:0007669"/>
    <property type="project" value="TreeGrafter"/>
</dbReference>
<feature type="domain" description="ABC transporter" evidence="5">
    <location>
        <begin position="5"/>
        <end position="252"/>
    </location>
</feature>
<dbReference type="Proteomes" id="UP001320898">
    <property type="component" value="Unassembled WGS sequence"/>
</dbReference>
<dbReference type="FunFam" id="3.40.50.300:FF:000421">
    <property type="entry name" value="Branched-chain amino acid ABC transporter ATP-binding protein"/>
    <property type="match status" value="1"/>
</dbReference>
<evidence type="ECO:0000256" key="4">
    <source>
        <dbReference type="ARBA" id="ARBA00022840"/>
    </source>
</evidence>
<dbReference type="GO" id="GO:0015192">
    <property type="term" value="F:L-phenylalanine transmembrane transporter activity"/>
    <property type="evidence" value="ECO:0007669"/>
    <property type="project" value="TreeGrafter"/>
</dbReference>
<reference evidence="6 7" key="1">
    <citation type="submission" date="2022-04" db="EMBL/GenBank/DDBJ databases">
        <authorList>
            <person name="Ye Y.-Q."/>
            <person name="Du Z.-J."/>
        </authorList>
    </citation>
    <scope>NUCLEOTIDE SEQUENCE [LARGE SCALE GENOMIC DNA]</scope>
    <source>
        <strain evidence="6 7">A6E488</strain>
    </source>
</reference>
<evidence type="ECO:0000313" key="7">
    <source>
        <dbReference type="Proteomes" id="UP001320898"/>
    </source>
</evidence>
<keyword evidence="7" id="KW-1185">Reference proteome</keyword>
<dbReference type="GO" id="GO:0016887">
    <property type="term" value="F:ATP hydrolysis activity"/>
    <property type="evidence" value="ECO:0007669"/>
    <property type="project" value="InterPro"/>
</dbReference>
<dbReference type="GO" id="GO:0042941">
    <property type="term" value="P:D-alanine transmembrane transport"/>
    <property type="evidence" value="ECO:0007669"/>
    <property type="project" value="TreeGrafter"/>
</dbReference>
<accession>A0AAW5R5Y1</accession>
<dbReference type="PROSITE" id="PS50893">
    <property type="entry name" value="ABC_TRANSPORTER_2"/>
    <property type="match status" value="1"/>
</dbReference>
<dbReference type="SUPFAM" id="SSF52540">
    <property type="entry name" value="P-loop containing nucleoside triphosphate hydrolases"/>
    <property type="match status" value="1"/>
</dbReference>
<name>A0AAW5R5Y1_9HYPH</name>
<evidence type="ECO:0000256" key="3">
    <source>
        <dbReference type="ARBA" id="ARBA00022741"/>
    </source>
</evidence>
<dbReference type="InterPro" id="IPR051120">
    <property type="entry name" value="ABC_AA/LPS_Transport"/>
</dbReference>
<dbReference type="CDD" id="cd03219">
    <property type="entry name" value="ABC_Mj1267_LivG_branched"/>
    <property type="match status" value="1"/>
</dbReference>
<evidence type="ECO:0000313" key="6">
    <source>
        <dbReference type="EMBL" id="MCT8974318.1"/>
    </source>
</evidence>
<organism evidence="6 7">
    <name type="scientific">Microbaculum marinisediminis</name>
    <dbReference type="NCBI Taxonomy" id="2931392"/>
    <lineage>
        <taxon>Bacteria</taxon>
        <taxon>Pseudomonadati</taxon>
        <taxon>Pseudomonadota</taxon>
        <taxon>Alphaproteobacteria</taxon>
        <taxon>Hyphomicrobiales</taxon>
        <taxon>Tepidamorphaceae</taxon>
        <taxon>Microbaculum</taxon>
    </lineage>
</organism>
<dbReference type="AlphaFoldDB" id="A0AAW5R5Y1"/>
<keyword evidence="3" id="KW-0547">Nucleotide-binding</keyword>
<dbReference type="InterPro" id="IPR032823">
    <property type="entry name" value="BCA_ABC_TP_C"/>
</dbReference>
<comment type="similarity">
    <text evidence="1">Belongs to the ABC transporter superfamily.</text>
</comment>
<gene>
    <name evidence="6" type="ORF">MUB46_20820</name>
</gene>
<dbReference type="Pfam" id="PF00005">
    <property type="entry name" value="ABC_tran"/>
    <property type="match status" value="1"/>
</dbReference>
<keyword evidence="4 6" id="KW-0067">ATP-binding</keyword>
<dbReference type="PROSITE" id="PS00211">
    <property type="entry name" value="ABC_TRANSPORTER_1"/>
    <property type="match status" value="1"/>
</dbReference>
<evidence type="ECO:0000259" key="5">
    <source>
        <dbReference type="PROSITE" id="PS50893"/>
    </source>
</evidence>
<dbReference type="InterPro" id="IPR003593">
    <property type="entry name" value="AAA+_ATPase"/>
</dbReference>
<dbReference type="Gene3D" id="3.40.50.300">
    <property type="entry name" value="P-loop containing nucleotide triphosphate hydrolases"/>
    <property type="match status" value="1"/>
</dbReference>
<evidence type="ECO:0000256" key="2">
    <source>
        <dbReference type="ARBA" id="ARBA00022448"/>
    </source>
</evidence>
<comment type="caution">
    <text evidence="6">The sequence shown here is derived from an EMBL/GenBank/DDBJ whole genome shotgun (WGS) entry which is preliminary data.</text>
</comment>
<dbReference type="GO" id="GO:1903805">
    <property type="term" value="P:L-valine import across plasma membrane"/>
    <property type="evidence" value="ECO:0007669"/>
    <property type="project" value="TreeGrafter"/>
</dbReference>
<dbReference type="InterPro" id="IPR027417">
    <property type="entry name" value="P-loop_NTPase"/>
</dbReference>
<dbReference type="PANTHER" id="PTHR45772:SF7">
    <property type="entry name" value="AMINO ACID ABC TRANSPORTER ATP-BINDING PROTEIN"/>
    <property type="match status" value="1"/>
</dbReference>
<dbReference type="Pfam" id="PF12399">
    <property type="entry name" value="BCA_ABC_TP_C"/>
    <property type="match status" value="1"/>
</dbReference>
<dbReference type="GO" id="GO:0015808">
    <property type="term" value="P:L-alanine transport"/>
    <property type="evidence" value="ECO:0007669"/>
    <property type="project" value="TreeGrafter"/>
</dbReference>
<dbReference type="RefSeq" id="WP_261617902.1">
    <property type="nucleotide sequence ID" value="NZ_JALIDZ010000011.1"/>
</dbReference>